<sequence length="601" mass="67191">MRHYLPGKRLGIMLLSFLIGGFILNFIMQAASFSMDVGSVFAWISNYYWLYAAGSLFFFFVLLAFAAVIPNLYAGPLIAFIACVILGIANYKKLTTTGEPLFPWDLMLVKNAQEMSKITKGMISPLTLVLAVVLIAGLIYLLRKLPKIRIGLPLRAGFTIISAIMIAGFILLVDGQSTLATSIHYQNIYWNQKVNYTQNGFLFAFTGNLKQNLMEKPDNYSKEAITKIAEKYSALQGNSTAAAPAESPNILYMMDEAFFDPTRLPTYTFSEDPLKFIHQEQQNTPSGYMLSPEFGGNTANIEFEALTGLSMYFLNDGSIPYQQRIVKMSSLPSIVSILKDRGYRALALHPFDETFYNRNKVYPVLGFDRFTSQDQMANAERITPDGYISDMAAVKEAVRELDSSDQPTFLHLVTMQNHFPFVKGNNGPNTITVSGVKPERKDELETYVQDAKLTDEALAYLAKELKSLKRPTVAVFWGDHLPALSGDIYTQAGWDTNPRLKHETKLLYMANFDIGKQPLGTLSPAFLGPTVFELTGQKMPAYYKLLDKVKSELPGLSKSVLIGPSGVVTGLNAEQQELLDDYRLVEYDMLEGDNYSQDLLF</sequence>
<evidence type="ECO:0000313" key="10">
    <source>
        <dbReference type="Proteomes" id="UP000029409"/>
    </source>
</evidence>
<dbReference type="SUPFAM" id="SSF53649">
    <property type="entry name" value="Alkaline phosphatase-like"/>
    <property type="match status" value="1"/>
</dbReference>
<feature type="transmembrane region" description="Helical" evidence="7">
    <location>
        <begin position="122"/>
        <end position="142"/>
    </location>
</feature>
<keyword evidence="5 7" id="KW-1133">Transmembrane helix</keyword>
<protein>
    <recommendedName>
        <fullName evidence="8">Sulfatase N-terminal domain-containing protein</fullName>
    </recommendedName>
</protein>
<evidence type="ECO:0000256" key="5">
    <source>
        <dbReference type="ARBA" id="ARBA00022989"/>
    </source>
</evidence>
<dbReference type="InterPro" id="IPR050448">
    <property type="entry name" value="OpgB/LTA_synthase_biosynth"/>
</dbReference>
<feature type="domain" description="Sulfatase N-terminal" evidence="8">
    <location>
        <begin position="248"/>
        <end position="536"/>
    </location>
</feature>
<dbReference type="InterPro" id="IPR017850">
    <property type="entry name" value="Alkaline_phosphatase_core_sf"/>
</dbReference>
<gene>
    <name evidence="9" type="ORF">PDUR_14805</name>
</gene>
<dbReference type="EMBL" id="CP009288">
    <property type="protein sequence ID" value="AIQ13040.1"/>
    <property type="molecule type" value="Genomic_DNA"/>
</dbReference>
<dbReference type="Gene3D" id="3.40.720.10">
    <property type="entry name" value="Alkaline Phosphatase, subunit A"/>
    <property type="match status" value="1"/>
</dbReference>
<feature type="transmembrane region" description="Helical" evidence="7">
    <location>
        <begin position="47"/>
        <end position="65"/>
    </location>
</feature>
<dbReference type="eggNOG" id="COG1368">
    <property type="taxonomic scope" value="Bacteria"/>
</dbReference>
<evidence type="ECO:0000256" key="1">
    <source>
        <dbReference type="ARBA" id="ARBA00004651"/>
    </source>
</evidence>
<evidence type="ECO:0000256" key="6">
    <source>
        <dbReference type="ARBA" id="ARBA00023136"/>
    </source>
</evidence>
<keyword evidence="3" id="KW-1003">Cell membrane</keyword>
<dbReference type="STRING" id="44251.PDUR_14805"/>
<evidence type="ECO:0000256" key="4">
    <source>
        <dbReference type="ARBA" id="ARBA00022692"/>
    </source>
</evidence>
<feature type="transmembrane region" description="Helical" evidence="7">
    <location>
        <begin position="12"/>
        <end position="35"/>
    </location>
</feature>
<evidence type="ECO:0000259" key="8">
    <source>
        <dbReference type="Pfam" id="PF00884"/>
    </source>
</evidence>
<dbReference type="Pfam" id="PF00884">
    <property type="entry name" value="Sulfatase"/>
    <property type="match status" value="1"/>
</dbReference>
<feature type="transmembrane region" description="Helical" evidence="7">
    <location>
        <begin position="72"/>
        <end position="91"/>
    </location>
</feature>
<reference evidence="9 10" key="1">
    <citation type="submission" date="2014-08" db="EMBL/GenBank/DDBJ databases">
        <title>Comparative genomics of the Paenibacillus odorifer group.</title>
        <authorList>
            <person name="den Bakker H.C."/>
            <person name="Tsai Y.-C."/>
            <person name="Martin N."/>
            <person name="Korlach J."/>
            <person name="Wiedmann M."/>
        </authorList>
    </citation>
    <scope>NUCLEOTIDE SEQUENCE [LARGE SCALE GENOMIC DNA]</scope>
    <source>
        <strain evidence="9 10">DSM 1735</strain>
    </source>
</reference>
<keyword evidence="10" id="KW-1185">Reference proteome</keyword>
<dbReference type="PANTHER" id="PTHR47371">
    <property type="entry name" value="LIPOTEICHOIC ACID SYNTHASE"/>
    <property type="match status" value="1"/>
</dbReference>
<dbReference type="AlphaFoldDB" id="A0A089HQN5"/>
<keyword evidence="6 7" id="KW-0472">Membrane</keyword>
<comment type="pathway">
    <text evidence="2">Cell wall biogenesis; lipoteichoic acid biosynthesis.</text>
</comment>
<evidence type="ECO:0000256" key="2">
    <source>
        <dbReference type="ARBA" id="ARBA00004936"/>
    </source>
</evidence>
<dbReference type="CDD" id="cd16015">
    <property type="entry name" value="LTA_synthase"/>
    <property type="match status" value="1"/>
</dbReference>
<dbReference type="RefSeq" id="WP_042206850.1">
    <property type="nucleotide sequence ID" value="NZ_CP009288.1"/>
</dbReference>
<dbReference type="GO" id="GO:0005886">
    <property type="term" value="C:plasma membrane"/>
    <property type="evidence" value="ECO:0007669"/>
    <property type="project" value="UniProtKB-SubCell"/>
</dbReference>
<dbReference type="PANTHER" id="PTHR47371:SF3">
    <property type="entry name" value="PHOSPHOGLYCEROL TRANSFERASE I"/>
    <property type="match status" value="1"/>
</dbReference>
<evidence type="ECO:0000256" key="3">
    <source>
        <dbReference type="ARBA" id="ARBA00022475"/>
    </source>
</evidence>
<dbReference type="InterPro" id="IPR000917">
    <property type="entry name" value="Sulfatase_N"/>
</dbReference>
<evidence type="ECO:0000256" key="7">
    <source>
        <dbReference type="SAM" id="Phobius"/>
    </source>
</evidence>
<proteinExistence type="predicted"/>
<dbReference type="Proteomes" id="UP000029409">
    <property type="component" value="Chromosome"/>
</dbReference>
<feature type="transmembrane region" description="Helical" evidence="7">
    <location>
        <begin position="154"/>
        <end position="173"/>
    </location>
</feature>
<dbReference type="KEGG" id="pdu:PDUR_14805"/>
<organism evidence="9 10">
    <name type="scientific">Paenibacillus durus</name>
    <name type="common">Paenibacillus azotofixans</name>
    <dbReference type="NCBI Taxonomy" id="44251"/>
    <lineage>
        <taxon>Bacteria</taxon>
        <taxon>Bacillati</taxon>
        <taxon>Bacillota</taxon>
        <taxon>Bacilli</taxon>
        <taxon>Bacillales</taxon>
        <taxon>Paenibacillaceae</taxon>
        <taxon>Paenibacillus</taxon>
    </lineage>
</organism>
<keyword evidence="4 7" id="KW-0812">Transmembrane</keyword>
<dbReference type="OrthoDB" id="243547at2"/>
<name>A0A089HQN5_PAEDU</name>
<accession>A0A089HQN5</accession>
<comment type="subcellular location">
    <subcellularLocation>
        <location evidence="1">Cell membrane</location>
        <topology evidence="1">Multi-pass membrane protein</topology>
    </subcellularLocation>
</comment>
<evidence type="ECO:0000313" key="9">
    <source>
        <dbReference type="EMBL" id="AIQ13040.1"/>
    </source>
</evidence>